<feature type="domain" description="DUF418" evidence="2">
    <location>
        <begin position="192"/>
        <end position="321"/>
    </location>
</feature>
<reference evidence="4" key="1">
    <citation type="submission" date="2023-06" db="EMBL/GenBank/DDBJ databases">
        <title>Sysu t00192.</title>
        <authorList>
            <person name="Gao L."/>
            <person name="Fang B.-Z."/>
            <person name="Li W.-J."/>
        </authorList>
    </citation>
    <scope>NUCLEOTIDE SEQUENCE</scope>
    <source>
        <strain evidence="4">SYSU T00192</strain>
    </source>
</reference>
<evidence type="ECO:0000259" key="2">
    <source>
        <dbReference type="Pfam" id="PF04235"/>
    </source>
</evidence>
<dbReference type="EMBL" id="JAUHPW010000011">
    <property type="protein sequence ID" value="MDN4476776.1"/>
    <property type="molecule type" value="Genomic_DNA"/>
</dbReference>
<feature type="transmembrane region" description="Helical" evidence="1">
    <location>
        <begin position="261"/>
        <end position="279"/>
    </location>
</feature>
<dbReference type="Proteomes" id="UP001172728">
    <property type="component" value="Unassembled WGS sequence"/>
</dbReference>
<feature type="transmembrane region" description="Helical" evidence="1">
    <location>
        <begin position="232"/>
        <end position="249"/>
    </location>
</feature>
<proteinExistence type="predicted"/>
<sequence length="347" mass="35641">MSGSRIVGLDVARGLAVLGMVAAHVGADGSRGDGEPWPWLVASHGRPSALFAVLAGVTIALMLARAGGRDDARAVRHTRARVATRAGLLVVLGLVLAELSTGVDIILVNLGLMMLLAIPLLRVPSWALLGIAGVAFAFGRIAVEAVRPGGWWEAAPVVGRLWSLHYPALAWIGYVLLGVVVGRLALRTARTQALLVGLGLMAAAGAALVRIVAGDGAVTGLVAHSYTPVEMAHNAGVAVAVIGASCWAAPRARALLSPVEAVGAMALSAYVLQVLVIWVVGTEMVYEPSNVALVALELVLLATAWGWRRAGMGQGPLERVLTAASNAAGDVAVRALPAPRDPEEVSA</sequence>
<feature type="transmembrane region" description="Helical" evidence="1">
    <location>
        <begin position="163"/>
        <end position="186"/>
    </location>
</feature>
<evidence type="ECO:0000313" key="5">
    <source>
        <dbReference type="Proteomes" id="UP001172728"/>
    </source>
</evidence>
<feature type="transmembrane region" description="Helical" evidence="1">
    <location>
        <begin position="80"/>
        <end position="97"/>
    </location>
</feature>
<dbReference type="Pfam" id="PF04235">
    <property type="entry name" value="DUF418"/>
    <property type="match status" value="1"/>
</dbReference>
<organism evidence="4 5">
    <name type="scientific">Demequina litoralis</name>
    <dbReference type="NCBI Taxonomy" id="3051660"/>
    <lineage>
        <taxon>Bacteria</taxon>
        <taxon>Bacillati</taxon>
        <taxon>Actinomycetota</taxon>
        <taxon>Actinomycetes</taxon>
        <taxon>Micrococcales</taxon>
        <taxon>Demequinaceae</taxon>
        <taxon>Demequina</taxon>
    </lineage>
</organism>
<dbReference type="InterPro" id="IPR007349">
    <property type="entry name" value="DUF418"/>
</dbReference>
<dbReference type="Pfam" id="PF07786">
    <property type="entry name" value="HGSNAT_cat"/>
    <property type="match status" value="1"/>
</dbReference>
<keyword evidence="1" id="KW-0812">Transmembrane</keyword>
<evidence type="ECO:0000256" key="1">
    <source>
        <dbReference type="SAM" id="Phobius"/>
    </source>
</evidence>
<keyword evidence="5" id="KW-1185">Reference proteome</keyword>
<keyword evidence="1" id="KW-1133">Transmembrane helix</keyword>
<evidence type="ECO:0000259" key="3">
    <source>
        <dbReference type="Pfam" id="PF07786"/>
    </source>
</evidence>
<name>A0ABT8GCA8_9MICO</name>
<feature type="domain" description="Heparan-alpha-glucosaminide N-acetyltransferase catalytic" evidence="3">
    <location>
        <begin position="5"/>
        <end position="191"/>
    </location>
</feature>
<feature type="transmembrane region" description="Helical" evidence="1">
    <location>
        <begin position="291"/>
        <end position="307"/>
    </location>
</feature>
<evidence type="ECO:0000313" key="4">
    <source>
        <dbReference type="EMBL" id="MDN4476776.1"/>
    </source>
</evidence>
<dbReference type="InterPro" id="IPR012429">
    <property type="entry name" value="HGSNAT_cat"/>
</dbReference>
<gene>
    <name evidence="4" type="ORF">QQX09_13030</name>
</gene>
<feature type="transmembrane region" description="Helical" evidence="1">
    <location>
        <begin position="47"/>
        <end position="68"/>
    </location>
</feature>
<feature type="transmembrane region" description="Helical" evidence="1">
    <location>
        <begin position="7"/>
        <end position="27"/>
    </location>
</feature>
<dbReference type="RefSeq" id="WP_301135484.1">
    <property type="nucleotide sequence ID" value="NZ_JAUHPW010000011.1"/>
</dbReference>
<feature type="transmembrane region" description="Helical" evidence="1">
    <location>
        <begin position="193"/>
        <end position="212"/>
    </location>
</feature>
<comment type="caution">
    <text evidence="4">The sequence shown here is derived from an EMBL/GenBank/DDBJ whole genome shotgun (WGS) entry which is preliminary data.</text>
</comment>
<protein>
    <submittedName>
        <fullName evidence="4">Heparan-alpha-glucosaminide N-acetyltransferase domain-containing protein</fullName>
    </submittedName>
</protein>
<accession>A0ABT8GCA8</accession>
<keyword evidence="1" id="KW-0472">Membrane</keyword>